<keyword evidence="3" id="KW-1185">Reference proteome</keyword>
<dbReference type="AlphaFoldDB" id="A0A4C1URH4"/>
<feature type="compositionally biased region" description="Polar residues" evidence="1">
    <location>
        <begin position="97"/>
        <end position="120"/>
    </location>
</feature>
<comment type="caution">
    <text evidence="2">The sequence shown here is derived from an EMBL/GenBank/DDBJ whole genome shotgun (WGS) entry which is preliminary data.</text>
</comment>
<organism evidence="2 3">
    <name type="scientific">Eumeta variegata</name>
    <name type="common">Bagworm moth</name>
    <name type="synonym">Eumeta japonica</name>
    <dbReference type="NCBI Taxonomy" id="151549"/>
    <lineage>
        <taxon>Eukaryota</taxon>
        <taxon>Metazoa</taxon>
        <taxon>Ecdysozoa</taxon>
        <taxon>Arthropoda</taxon>
        <taxon>Hexapoda</taxon>
        <taxon>Insecta</taxon>
        <taxon>Pterygota</taxon>
        <taxon>Neoptera</taxon>
        <taxon>Endopterygota</taxon>
        <taxon>Lepidoptera</taxon>
        <taxon>Glossata</taxon>
        <taxon>Ditrysia</taxon>
        <taxon>Tineoidea</taxon>
        <taxon>Psychidae</taxon>
        <taxon>Oiketicinae</taxon>
        <taxon>Eumeta</taxon>
    </lineage>
</organism>
<dbReference type="EMBL" id="BGZK01000215">
    <property type="protein sequence ID" value="GBP29061.1"/>
    <property type="molecule type" value="Genomic_DNA"/>
</dbReference>
<feature type="region of interest" description="Disordered" evidence="1">
    <location>
        <begin position="93"/>
        <end position="121"/>
    </location>
</feature>
<dbReference type="Proteomes" id="UP000299102">
    <property type="component" value="Unassembled WGS sequence"/>
</dbReference>
<evidence type="ECO:0000313" key="3">
    <source>
        <dbReference type="Proteomes" id="UP000299102"/>
    </source>
</evidence>
<evidence type="ECO:0000256" key="1">
    <source>
        <dbReference type="SAM" id="MobiDB-lite"/>
    </source>
</evidence>
<sequence length="140" mass="15295">MLKQVIIQQSGLELAFLASQEEGVLRDYLYSPMTVSLARQHSVRTPSTDNNLTASSDISHRVTSCVAQQITATRCRETITTHTATAYSTDLNCHSAGPTSARPTDRVTVNSPPDRNSSYPTIPARIRTSLEYIGVANTLK</sequence>
<gene>
    <name evidence="2" type="ORF">EVAR_10877_1</name>
</gene>
<protein>
    <submittedName>
        <fullName evidence="2">Uncharacterized protein</fullName>
    </submittedName>
</protein>
<name>A0A4C1URH4_EUMVA</name>
<evidence type="ECO:0000313" key="2">
    <source>
        <dbReference type="EMBL" id="GBP29061.1"/>
    </source>
</evidence>
<proteinExistence type="predicted"/>
<accession>A0A4C1URH4</accession>
<reference evidence="2 3" key="1">
    <citation type="journal article" date="2019" name="Commun. Biol.">
        <title>The bagworm genome reveals a unique fibroin gene that provides high tensile strength.</title>
        <authorList>
            <person name="Kono N."/>
            <person name="Nakamura H."/>
            <person name="Ohtoshi R."/>
            <person name="Tomita M."/>
            <person name="Numata K."/>
            <person name="Arakawa K."/>
        </authorList>
    </citation>
    <scope>NUCLEOTIDE SEQUENCE [LARGE SCALE GENOMIC DNA]</scope>
</reference>